<keyword evidence="2" id="KW-0472">Membrane</keyword>
<evidence type="ECO:0000313" key="5">
    <source>
        <dbReference type="EMBL" id="QDO95601.1"/>
    </source>
</evidence>
<keyword evidence="1" id="KW-0732">Signal</keyword>
<dbReference type="RefSeq" id="WP_143382507.1">
    <property type="nucleotide sequence ID" value="NZ_CP041637.1"/>
</dbReference>
<keyword evidence="3" id="KW-0998">Cell outer membrane</keyword>
<dbReference type="SUPFAM" id="SSF48452">
    <property type="entry name" value="TPR-like"/>
    <property type="match status" value="1"/>
</dbReference>
<dbReference type="InterPro" id="IPR039565">
    <property type="entry name" value="BamD-like"/>
</dbReference>
<sequence length="266" mass="31102">MGKYLYILLAFIVLSSCGEYQKTLKATDIGAKFKLGEQLYNEGEFSKANRLFSQIVPSYRGKPQAEKLMYMYAQSYYGMKDYFVAGYQFERFADSYPNSEKLEEASFLSAKSYYKMSPVYSKDQSDTKDAIEKLQLFINQFPQSEYLSEASGYIQELDAKLERKAFEIAKQYNTIQDYQASIKSFDNFLFEFPGSALREEAFYYRFDSAYQLAMYSIERKKQERLESANNYYFDLIKGYADTQFLEEAGSKHEAIEEELKKYSTKS</sequence>
<dbReference type="EMBL" id="CP041637">
    <property type="protein sequence ID" value="QDO95601.1"/>
    <property type="molecule type" value="Genomic_DNA"/>
</dbReference>
<dbReference type="InterPro" id="IPR017689">
    <property type="entry name" value="BamD"/>
</dbReference>
<dbReference type="NCBIfam" id="TIGR03302">
    <property type="entry name" value="OM_YfiO"/>
    <property type="match status" value="1"/>
</dbReference>
<evidence type="ECO:0000313" key="6">
    <source>
        <dbReference type="Proteomes" id="UP000319209"/>
    </source>
</evidence>
<gene>
    <name evidence="5" type="primary">bamD</name>
    <name evidence="5" type="ORF">FNB79_17030</name>
</gene>
<name>A0A516GVQ4_9FLAO</name>
<dbReference type="Proteomes" id="UP000319209">
    <property type="component" value="Chromosome"/>
</dbReference>
<dbReference type="Gene3D" id="1.25.40.10">
    <property type="entry name" value="Tetratricopeptide repeat domain"/>
    <property type="match status" value="1"/>
</dbReference>
<dbReference type="AlphaFoldDB" id="A0A516GVQ4"/>
<dbReference type="InterPro" id="IPR011990">
    <property type="entry name" value="TPR-like_helical_dom_sf"/>
</dbReference>
<accession>A0A516GVQ4</accession>
<evidence type="ECO:0000256" key="3">
    <source>
        <dbReference type="ARBA" id="ARBA00023237"/>
    </source>
</evidence>
<organism evidence="5 6">
    <name type="scientific">Formosa sediminum</name>
    <dbReference type="NCBI Taxonomy" id="2594004"/>
    <lineage>
        <taxon>Bacteria</taxon>
        <taxon>Pseudomonadati</taxon>
        <taxon>Bacteroidota</taxon>
        <taxon>Flavobacteriia</taxon>
        <taxon>Flavobacteriales</taxon>
        <taxon>Flavobacteriaceae</taxon>
        <taxon>Formosa</taxon>
    </lineage>
</organism>
<keyword evidence="6" id="KW-1185">Reference proteome</keyword>
<evidence type="ECO:0000256" key="2">
    <source>
        <dbReference type="ARBA" id="ARBA00023136"/>
    </source>
</evidence>
<dbReference type="OrthoDB" id="9770761at2"/>
<evidence type="ECO:0000256" key="1">
    <source>
        <dbReference type="ARBA" id="ARBA00022729"/>
    </source>
</evidence>
<reference evidence="5 6" key="1">
    <citation type="submission" date="2019-07" db="EMBL/GenBank/DDBJ databases">
        <title>Genome sequencing for Formosa sp. PS13.</title>
        <authorList>
            <person name="Park S.-J."/>
        </authorList>
    </citation>
    <scope>NUCLEOTIDE SEQUENCE [LARGE SCALE GENOMIC DNA]</scope>
    <source>
        <strain evidence="5 6">PS13</strain>
    </source>
</reference>
<evidence type="ECO:0000259" key="4">
    <source>
        <dbReference type="Pfam" id="PF13525"/>
    </source>
</evidence>
<feature type="domain" description="Outer membrane lipoprotein BamD-like" evidence="4">
    <location>
        <begin position="33"/>
        <end position="220"/>
    </location>
</feature>
<dbReference type="PROSITE" id="PS51257">
    <property type="entry name" value="PROKAR_LIPOPROTEIN"/>
    <property type="match status" value="1"/>
</dbReference>
<dbReference type="KEGG" id="fop:FNB79_17030"/>
<protein>
    <submittedName>
        <fullName evidence="5">Outer membrane protein assembly factor BamD</fullName>
    </submittedName>
</protein>
<proteinExistence type="predicted"/>
<dbReference type="Pfam" id="PF13525">
    <property type="entry name" value="YfiO"/>
    <property type="match status" value="1"/>
</dbReference>